<name>A0ACB8UA12_9APHY</name>
<protein>
    <submittedName>
        <fullName evidence="1">Uncharacterized protein</fullName>
    </submittedName>
</protein>
<keyword evidence="2" id="KW-1185">Reference proteome</keyword>
<comment type="caution">
    <text evidence="1">The sequence shown here is derived from an EMBL/GenBank/DDBJ whole genome shotgun (WGS) entry which is preliminary data.</text>
</comment>
<accession>A0ACB8UA12</accession>
<organism evidence="1 2">
    <name type="scientific">Irpex rosettiformis</name>
    <dbReference type="NCBI Taxonomy" id="378272"/>
    <lineage>
        <taxon>Eukaryota</taxon>
        <taxon>Fungi</taxon>
        <taxon>Dikarya</taxon>
        <taxon>Basidiomycota</taxon>
        <taxon>Agaricomycotina</taxon>
        <taxon>Agaricomycetes</taxon>
        <taxon>Polyporales</taxon>
        <taxon>Irpicaceae</taxon>
        <taxon>Irpex</taxon>
    </lineage>
</organism>
<proteinExistence type="predicted"/>
<evidence type="ECO:0000313" key="1">
    <source>
        <dbReference type="EMBL" id="KAI0091085.1"/>
    </source>
</evidence>
<dbReference type="EMBL" id="MU274906">
    <property type="protein sequence ID" value="KAI0091085.1"/>
    <property type="molecule type" value="Genomic_DNA"/>
</dbReference>
<dbReference type="Proteomes" id="UP001055072">
    <property type="component" value="Unassembled WGS sequence"/>
</dbReference>
<gene>
    <name evidence="1" type="ORF">BDY19DRAFT_991664</name>
</gene>
<sequence>MASPSAAYLADCATYPAPLISSAIPPDAPNLPVPTPGGGEQAPETPSNYIPGLVTLGSTYNVLNGKYADSRSALQQVVDWNKSGVRVQVYGGKEYSVPDVVNFNSNTTSDYTSSYGKTTSDYTKSLSTHAGFEASFPGFSASASADYSESQRESLSNAFTRITFAVTHYNLSLPPTSQTRGLLKPWFVEDLNKMDPIDFYREYGTHLLRSLTVGGRALFLNSTDTRKYSSSMSIEAAAKVSASYLVASGSIELSAAQKQAMESFNESSNTSVATKGGDPRYGNEEFLKNVEAWAASIIEYPEFVDFGSLPCFVGLWEFASTQARIDTLKNAYAQFVKLYTADLTLPGPYLEARETKNFDESKDAPLSVGSTGYEGHIIIRYPVARSDGFYLISPSPSDVHATTAREIVSGALAPVKWEEAFVGPYYKNAYTRVWRAIPPTSDYVALGFVSMTRSTISQIPAQPPASLADQFRAVHKSALSGASKGVSQTFHSTGNRVVFSVDYRYWHGDTEVPVKSDCFVLDPKMTIKSWSGW</sequence>
<reference evidence="1" key="1">
    <citation type="journal article" date="2021" name="Environ. Microbiol.">
        <title>Gene family expansions and transcriptome signatures uncover fungal adaptations to wood decay.</title>
        <authorList>
            <person name="Hage H."/>
            <person name="Miyauchi S."/>
            <person name="Viragh M."/>
            <person name="Drula E."/>
            <person name="Min B."/>
            <person name="Chaduli D."/>
            <person name="Navarro D."/>
            <person name="Favel A."/>
            <person name="Norest M."/>
            <person name="Lesage-Meessen L."/>
            <person name="Balint B."/>
            <person name="Merenyi Z."/>
            <person name="de Eugenio L."/>
            <person name="Morin E."/>
            <person name="Martinez A.T."/>
            <person name="Baldrian P."/>
            <person name="Stursova M."/>
            <person name="Martinez M.J."/>
            <person name="Novotny C."/>
            <person name="Magnuson J.K."/>
            <person name="Spatafora J.W."/>
            <person name="Maurice S."/>
            <person name="Pangilinan J."/>
            <person name="Andreopoulos W."/>
            <person name="LaButti K."/>
            <person name="Hundley H."/>
            <person name="Na H."/>
            <person name="Kuo A."/>
            <person name="Barry K."/>
            <person name="Lipzen A."/>
            <person name="Henrissat B."/>
            <person name="Riley R."/>
            <person name="Ahrendt S."/>
            <person name="Nagy L.G."/>
            <person name="Grigoriev I.V."/>
            <person name="Martin F."/>
            <person name="Rosso M.N."/>
        </authorList>
    </citation>
    <scope>NUCLEOTIDE SEQUENCE</scope>
    <source>
        <strain evidence="1">CBS 384.51</strain>
    </source>
</reference>
<evidence type="ECO:0000313" key="2">
    <source>
        <dbReference type="Proteomes" id="UP001055072"/>
    </source>
</evidence>